<dbReference type="Proteomes" id="UP000027644">
    <property type="component" value="Unassembled WGS sequence"/>
</dbReference>
<keyword evidence="4" id="KW-0812">Transmembrane</keyword>
<evidence type="ECO:0000256" key="6">
    <source>
        <dbReference type="ARBA" id="ARBA00023136"/>
    </source>
</evidence>
<dbReference type="PANTHER" id="PTHR35093">
    <property type="entry name" value="OUTER MEMBRANE PROTEIN NMB0088-RELATED"/>
    <property type="match status" value="1"/>
</dbReference>
<protein>
    <submittedName>
        <fullName evidence="8">Long-chain fatty acid transport protein</fullName>
    </submittedName>
</protein>
<name>A0A074VZ48_9NEIS</name>
<reference evidence="8 9" key="1">
    <citation type="journal article" date="2014" name="PLoS Genet.">
        <title>Hidden diversity in honey bee gut symbionts detected by single-cell genomics.</title>
        <authorList>
            <person name="Engel P."/>
            <person name="Stepanauskas R."/>
            <person name="Moran N."/>
        </authorList>
    </citation>
    <scope>NUCLEOTIDE SEQUENCE [LARGE SCALE GENOMIC DNA]</scope>
    <source>
        <strain evidence="8 9">SCGC AB-598-J21</strain>
    </source>
</reference>
<accession>A0A074VZ48</accession>
<evidence type="ECO:0000313" key="8">
    <source>
        <dbReference type="EMBL" id="KEQ00499.1"/>
    </source>
</evidence>
<dbReference type="GO" id="GO:0015483">
    <property type="term" value="F:long-chain fatty acid transporting porin activity"/>
    <property type="evidence" value="ECO:0007669"/>
    <property type="project" value="TreeGrafter"/>
</dbReference>
<dbReference type="SUPFAM" id="SSF56935">
    <property type="entry name" value="Porins"/>
    <property type="match status" value="1"/>
</dbReference>
<dbReference type="Pfam" id="PF03349">
    <property type="entry name" value="Toluene_X"/>
    <property type="match status" value="1"/>
</dbReference>
<evidence type="ECO:0000256" key="4">
    <source>
        <dbReference type="ARBA" id="ARBA00022692"/>
    </source>
</evidence>
<evidence type="ECO:0000256" key="3">
    <source>
        <dbReference type="ARBA" id="ARBA00022452"/>
    </source>
</evidence>
<dbReference type="InterPro" id="IPR005017">
    <property type="entry name" value="OMPP1/FadL/TodX"/>
</dbReference>
<sequence>MTRHLPVVMKISAVLISTAVVVSPVYASGYHLGLQSVTAVGTGNAAAAEAADAATIVNNPAGLTYLDGTQLDTNLFVIKPDIKYSNARGTFSDGAAVQGPEHGNIANTAQLVPQLYFSHRLNDRWGMGLGVYIPYAARTNDSSDSVLRYNVNKTNVKALNINPAVAYKINDRHSLGVGLIAQYLHAEVQKYADFTPVGSAQSGIPQSVLHQKAPGAFDARATVKGNDWGYGFNAGWLWDINDDVRVGVSYRSKINQHLHGTARWKPMGKFAENYAPLFEQFGFKALEGAQVQITTPEVVSVHGMWKVNPQWNVFSNVSWTRSSRLHALDIKFENDKAIDPVHGATSNTTHIATNWRDTYAVGVGASYQQNPRLQWRFGVNYDQSPVRSASSRLSTIPDGNRWLFGAGFKYDVDKKNTVAVSYAYLHIQHTHMNQQDEGTHVSSNVRGEADYRSNAHIAGVSYTYRF</sequence>
<evidence type="ECO:0000256" key="1">
    <source>
        <dbReference type="ARBA" id="ARBA00004571"/>
    </source>
</evidence>
<dbReference type="EMBL" id="AVQL01000450">
    <property type="protein sequence ID" value="KEQ00499.1"/>
    <property type="molecule type" value="Genomic_DNA"/>
</dbReference>
<keyword evidence="6" id="KW-0472">Membrane</keyword>
<evidence type="ECO:0000256" key="2">
    <source>
        <dbReference type="ARBA" id="ARBA00008163"/>
    </source>
</evidence>
<dbReference type="Gene3D" id="2.40.160.60">
    <property type="entry name" value="Outer membrane protein transport protein (OMPP1/FadL/TodX)"/>
    <property type="match status" value="1"/>
</dbReference>
<dbReference type="PANTHER" id="PTHR35093:SF8">
    <property type="entry name" value="OUTER MEMBRANE PROTEIN NMB0088-RELATED"/>
    <property type="match status" value="1"/>
</dbReference>
<keyword evidence="7" id="KW-0998">Cell outer membrane</keyword>
<comment type="subcellular location">
    <subcellularLocation>
        <location evidence="1">Cell outer membrane</location>
        <topology evidence="1">Multi-pass membrane protein</topology>
    </subcellularLocation>
</comment>
<evidence type="ECO:0000256" key="7">
    <source>
        <dbReference type="ARBA" id="ARBA00023237"/>
    </source>
</evidence>
<dbReference type="GO" id="GO:0009279">
    <property type="term" value="C:cell outer membrane"/>
    <property type="evidence" value="ECO:0007669"/>
    <property type="project" value="UniProtKB-SubCell"/>
</dbReference>
<comment type="similarity">
    <text evidence="2">Belongs to the OmpP1/FadL family.</text>
</comment>
<gene>
    <name evidence="8" type="ORF">SASC598J21_017680</name>
</gene>
<proteinExistence type="inferred from homology"/>
<evidence type="ECO:0000313" key="9">
    <source>
        <dbReference type="Proteomes" id="UP000027644"/>
    </source>
</evidence>
<organism evidence="8 9">
    <name type="scientific">Snodgrassella alvi SCGC AB-598-J21</name>
    <dbReference type="NCBI Taxonomy" id="1385367"/>
    <lineage>
        <taxon>Bacteria</taxon>
        <taxon>Pseudomonadati</taxon>
        <taxon>Pseudomonadota</taxon>
        <taxon>Betaproteobacteria</taxon>
        <taxon>Neisseriales</taxon>
        <taxon>Neisseriaceae</taxon>
        <taxon>Snodgrassella</taxon>
    </lineage>
</organism>
<comment type="caution">
    <text evidence="8">The sequence shown here is derived from an EMBL/GenBank/DDBJ whole genome shotgun (WGS) entry which is preliminary data.</text>
</comment>
<keyword evidence="3" id="KW-1134">Transmembrane beta strand</keyword>
<keyword evidence="5" id="KW-0732">Signal</keyword>
<evidence type="ECO:0000256" key="5">
    <source>
        <dbReference type="ARBA" id="ARBA00022729"/>
    </source>
</evidence>
<dbReference type="AlphaFoldDB" id="A0A074VZ48"/>